<protein>
    <submittedName>
        <fullName evidence="3">Uncharacterized protein</fullName>
    </submittedName>
</protein>
<accession>A0A6A3JXR6</accession>
<evidence type="ECO:0000313" key="7">
    <source>
        <dbReference type="Proteomes" id="UP000434957"/>
    </source>
</evidence>
<dbReference type="Proteomes" id="UP000434957">
    <property type="component" value="Unassembled WGS sequence"/>
</dbReference>
<name>A0A6A3JXR6_9STRA</name>
<dbReference type="EMBL" id="QXFU01001547">
    <property type="protein sequence ID" value="KAE9000130.1"/>
    <property type="molecule type" value="Genomic_DNA"/>
</dbReference>
<proteinExistence type="predicted"/>
<evidence type="ECO:0000256" key="2">
    <source>
        <dbReference type="SAM" id="MobiDB-lite"/>
    </source>
</evidence>
<organism evidence="3 8">
    <name type="scientific">Phytophthora rubi</name>
    <dbReference type="NCBI Taxonomy" id="129364"/>
    <lineage>
        <taxon>Eukaryota</taxon>
        <taxon>Sar</taxon>
        <taxon>Stramenopiles</taxon>
        <taxon>Oomycota</taxon>
        <taxon>Peronosporomycetes</taxon>
        <taxon>Peronosporales</taxon>
        <taxon>Peronosporaceae</taxon>
        <taxon>Phytophthora</taxon>
    </lineage>
</organism>
<evidence type="ECO:0000313" key="4">
    <source>
        <dbReference type="EMBL" id="KAE9004485.1"/>
    </source>
</evidence>
<dbReference type="EMBL" id="QXFT01001577">
    <property type="protein sequence ID" value="KAE9315120.1"/>
    <property type="molecule type" value="Genomic_DNA"/>
</dbReference>
<dbReference type="AlphaFoldDB" id="A0A6A3JXR6"/>
<evidence type="ECO:0000313" key="5">
    <source>
        <dbReference type="EMBL" id="KAE9315120.1"/>
    </source>
</evidence>
<dbReference type="PANTHER" id="PTHR41747:SF1">
    <property type="entry name" value="CHROMOSOME UNDETERMINED SCAFFOLD_128, WHOLE GENOME SHOTGUN SEQUENCE"/>
    <property type="match status" value="1"/>
</dbReference>
<feature type="coiled-coil region" evidence="1">
    <location>
        <begin position="205"/>
        <end position="242"/>
    </location>
</feature>
<sequence length="353" mass="38746">MADMTGASAAAVSIGNYKGVMLCNRPFNGVSSTLAKENRYSGIKSNNNAVDNSKAAFLAGNPGEPLGLNVPILSEPAHAIRRDKKNTALSKHKKWLYDLQKERARLQEALTEDEEVAQKRRERFSHREAKLREAVRSNNNDSEDGSGEAPVEKKNLHRPMWALTKATAEEKLECLEDAEANDLIEFANNLDIDQFMDDVEIKARVAQVEQQLAQVQSIVDYEEAEEKRCEREQQRLEELANGGGALNGNDLSRLGWDRADDKDGDDDAMSVASSVLSECKSIRSVHSVRSVAAITKRVEAKLLTDGAGATAPSEAGSAAPIPRIVTIDEEDGARMQIKTLPSNLPYIHRNPAI</sequence>
<dbReference type="PANTHER" id="PTHR41747">
    <property type="entry name" value="CHROMOSOME UNDETERMINED SCAFFOLD_128, WHOLE GENOME SHOTGUN SEQUENCE"/>
    <property type="match status" value="1"/>
</dbReference>
<evidence type="ECO:0000313" key="8">
    <source>
        <dbReference type="Proteomes" id="UP000435112"/>
    </source>
</evidence>
<dbReference type="Proteomes" id="UP000435112">
    <property type="component" value="Unassembled WGS sequence"/>
</dbReference>
<dbReference type="Proteomes" id="UP000429607">
    <property type="component" value="Unassembled WGS sequence"/>
</dbReference>
<evidence type="ECO:0000313" key="6">
    <source>
        <dbReference type="Proteomes" id="UP000429607"/>
    </source>
</evidence>
<reference evidence="6 8" key="1">
    <citation type="submission" date="2018-09" db="EMBL/GenBank/DDBJ databases">
        <title>Genomic investigation of the strawberry pathogen Phytophthora fragariae indicates pathogenicity is determined by transcriptional variation in three key races.</title>
        <authorList>
            <person name="Adams T.M."/>
            <person name="Armitage A.D."/>
            <person name="Sobczyk M.K."/>
            <person name="Bates H.J."/>
            <person name="Dunwell J.M."/>
            <person name="Nellist C.F."/>
            <person name="Harrison R.J."/>
        </authorList>
    </citation>
    <scope>NUCLEOTIDE SEQUENCE [LARGE SCALE GENOMIC DNA]</scope>
    <source>
        <strain evidence="4 6">SCRP249</strain>
        <strain evidence="3 8">SCRP324</strain>
        <strain evidence="5 7">SCRP333</strain>
    </source>
</reference>
<dbReference type="OrthoDB" id="250654at2759"/>
<gene>
    <name evidence="4" type="ORF">PR001_g17709</name>
    <name evidence="3" type="ORF">PR002_g18267</name>
    <name evidence="5" type="ORF">PR003_g19076</name>
</gene>
<evidence type="ECO:0000256" key="1">
    <source>
        <dbReference type="SAM" id="Coils"/>
    </source>
</evidence>
<keyword evidence="1" id="KW-0175">Coiled coil</keyword>
<feature type="region of interest" description="Disordered" evidence="2">
    <location>
        <begin position="132"/>
        <end position="154"/>
    </location>
</feature>
<comment type="caution">
    <text evidence="3">The sequence shown here is derived from an EMBL/GenBank/DDBJ whole genome shotgun (WGS) entry which is preliminary data.</text>
</comment>
<keyword evidence="7" id="KW-1185">Reference proteome</keyword>
<dbReference type="EMBL" id="QXFV01001497">
    <property type="protein sequence ID" value="KAE9004485.1"/>
    <property type="molecule type" value="Genomic_DNA"/>
</dbReference>
<evidence type="ECO:0000313" key="3">
    <source>
        <dbReference type="EMBL" id="KAE9000130.1"/>
    </source>
</evidence>